<dbReference type="PANTHER" id="PTHR43591">
    <property type="entry name" value="METHYLTRANSFERASE"/>
    <property type="match status" value="1"/>
</dbReference>
<dbReference type="InterPro" id="IPR029063">
    <property type="entry name" value="SAM-dependent_MTases_sf"/>
</dbReference>
<evidence type="ECO:0000313" key="3">
    <source>
        <dbReference type="Proteomes" id="UP000182344"/>
    </source>
</evidence>
<name>A0A1J5HT62_9BACT</name>
<dbReference type="STRING" id="1805376.AUK05_00850"/>
<dbReference type="Proteomes" id="UP000182344">
    <property type="component" value="Unassembled WGS sequence"/>
</dbReference>
<dbReference type="AlphaFoldDB" id="A0A1J5HT62"/>
<evidence type="ECO:0000259" key="1">
    <source>
        <dbReference type="Pfam" id="PF08241"/>
    </source>
</evidence>
<organism evidence="2 3">
    <name type="scientific">Candidatus Shapirobacteria bacterium CG2_30_35_20</name>
    <dbReference type="NCBI Taxonomy" id="1805376"/>
    <lineage>
        <taxon>Bacteria</taxon>
        <taxon>Candidatus Shapironibacteriota</taxon>
    </lineage>
</organism>
<comment type="caution">
    <text evidence="2">The sequence shown here is derived from an EMBL/GenBank/DDBJ whole genome shotgun (WGS) entry which is preliminary data.</text>
</comment>
<feature type="domain" description="Methyltransferase type 11" evidence="1">
    <location>
        <begin position="57"/>
        <end position="149"/>
    </location>
</feature>
<dbReference type="PANTHER" id="PTHR43591:SF110">
    <property type="entry name" value="RHODANESE DOMAIN-CONTAINING PROTEIN"/>
    <property type="match status" value="1"/>
</dbReference>
<reference evidence="2 3" key="1">
    <citation type="journal article" date="2016" name="Environ. Microbiol.">
        <title>Genomic resolution of a cold subsurface aquifer community provides metabolic insights for novel microbes adapted to high CO concentrations.</title>
        <authorList>
            <person name="Probst A.J."/>
            <person name="Castelle C.J."/>
            <person name="Singh A."/>
            <person name="Brown C.T."/>
            <person name="Anantharaman K."/>
            <person name="Sharon I."/>
            <person name="Hug L.A."/>
            <person name="Burstein D."/>
            <person name="Emerson J.B."/>
            <person name="Thomas B.C."/>
            <person name="Banfield J.F."/>
        </authorList>
    </citation>
    <scope>NUCLEOTIDE SEQUENCE [LARGE SCALE GENOMIC DNA]</scope>
    <source>
        <strain evidence="2">CG2_30_35_20</strain>
    </source>
</reference>
<dbReference type="EMBL" id="MNZO01000013">
    <property type="protein sequence ID" value="OIP87619.1"/>
    <property type="molecule type" value="Genomic_DNA"/>
</dbReference>
<dbReference type="CDD" id="cd02440">
    <property type="entry name" value="AdoMet_MTases"/>
    <property type="match status" value="1"/>
</dbReference>
<dbReference type="Gene3D" id="3.40.50.150">
    <property type="entry name" value="Vaccinia Virus protein VP39"/>
    <property type="match status" value="1"/>
</dbReference>
<accession>A0A1J5HT62</accession>
<evidence type="ECO:0000313" key="2">
    <source>
        <dbReference type="EMBL" id="OIP87619.1"/>
    </source>
</evidence>
<dbReference type="SUPFAM" id="SSF53335">
    <property type="entry name" value="S-adenosyl-L-methionine-dependent methyltransferases"/>
    <property type="match status" value="1"/>
</dbReference>
<dbReference type="InterPro" id="IPR013216">
    <property type="entry name" value="Methyltransf_11"/>
</dbReference>
<dbReference type="GO" id="GO:0008757">
    <property type="term" value="F:S-adenosylmethionine-dependent methyltransferase activity"/>
    <property type="evidence" value="ECO:0007669"/>
    <property type="project" value="InterPro"/>
</dbReference>
<proteinExistence type="predicted"/>
<gene>
    <name evidence="2" type="ORF">AUK05_00850</name>
</gene>
<dbReference type="Pfam" id="PF08241">
    <property type="entry name" value="Methyltransf_11"/>
    <property type="match status" value="1"/>
</dbReference>
<sequence length="259" mass="30129">MKINGFNKEANLWITIRSTNDYKHGDPALIKMNRAHLFIEKPAMKVKIHDLTGKKVLTVGCGSGEECKLLQKKGATDITGIDIATKLIKEAQRCYPKYKFHTMNVNKIEFQDNTFDFVYSSLMMHYLKDWKNALNEINRVMKKGSTFLFSTLHPTRWSGERQGDTLLMGFQYPSKDSKLKIFGDYLNKKAINDIGIRRINMTSYVRPLSDMFRELVKANFEIIDIYEPKATTETKFYNQGYHEINQKIPDFIIFEAIKK</sequence>
<protein>
    <recommendedName>
        <fullName evidence="1">Methyltransferase type 11 domain-containing protein</fullName>
    </recommendedName>
</protein>